<comment type="caution">
    <text evidence="2">The sequence shown here is derived from an EMBL/GenBank/DDBJ whole genome shotgun (WGS) entry which is preliminary data.</text>
</comment>
<feature type="region of interest" description="Disordered" evidence="1">
    <location>
        <begin position="44"/>
        <end position="66"/>
    </location>
</feature>
<dbReference type="Proteomes" id="UP001215598">
    <property type="component" value="Unassembled WGS sequence"/>
</dbReference>
<evidence type="ECO:0000313" key="3">
    <source>
        <dbReference type="Proteomes" id="UP001215598"/>
    </source>
</evidence>
<accession>A0AAD7JSG5</accession>
<name>A0AAD7JSG5_9AGAR</name>
<organism evidence="2 3">
    <name type="scientific">Mycena metata</name>
    <dbReference type="NCBI Taxonomy" id="1033252"/>
    <lineage>
        <taxon>Eukaryota</taxon>
        <taxon>Fungi</taxon>
        <taxon>Dikarya</taxon>
        <taxon>Basidiomycota</taxon>
        <taxon>Agaricomycotina</taxon>
        <taxon>Agaricomycetes</taxon>
        <taxon>Agaricomycetidae</taxon>
        <taxon>Agaricales</taxon>
        <taxon>Marasmiineae</taxon>
        <taxon>Mycenaceae</taxon>
        <taxon>Mycena</taxon>
    </lineage>
</organism>
<evidence type="ECO:0000313" key="2">
    <source>
        <dbReference type="EMBL" id="KAJ7768535.1"/>
    </source>
</evidence>
<dbReference type="EMBL" id="JARKIB010000020">
    <property type="protein sequence ID" value="KAJ7768535.1"/>
    <property type="molecule type" value="Genomic_DNA"/>
</dbReference>
<dbReference type="AlphaFoldDB" id="A0AAD7JSG5"/>
<gene>
    <name evidence="2" type="ORF">B0H16DRAFT_1412021</name>
</gene>
<protein>
    <submittedName>
        <fullName evidence="2">Uncharacterized protein</fullName>
    </submittedName>
</protein>
<proteinExistence type="predicted"/>
<feature type="region of interest" description="Disordered" evidence="1">
    <location>
        <begin position="276"/>
        <end position="300"/>
    </location>
</feature>
<sequence length="300" mass="32383">MFSWPTSTKRLSQSLSPALRHSFPSRQHAIISLRVVVRPSRSQSTDAALGLRSHRPPDTVPDPKTPPEISDLEWELRTGRAIDVIQQTLPDFFSTGLVASIDRSTGHPRKGNGSIVPNANPLDFRGPEDEVDSIYSPNVRLSYTPPVALPAPFPKTLNIEGMPMYLASSVFVRHTLTALYSDLKVALNKVSINAPPPLGDLQLKARGKSREKSLFVGLTATGIARVSGAVGEWEVNSTYTFSPLTGLIHIHTVNSIHPAPHQAVYDALRGNLFNLKEPTPSGGATSAVKAPQDSHSAPSA</sequence>
<keyword evidence="3" id="KW-1185">Reference proteome</keyword>
<reference evidence="2" key="1">
    <citation type="submission" date="2023-03" db="EMBL/GenBank/DDBJ databases">
        <title>Massive genome expansion in bonnet fungi (Mycena s.s.) driven by repeated elements and novel gene families across ecological guilds.</title>
        <authorList>
            <consortium name="Lawrence Berkeley National Laboratory"/>
            <person name="Harder C.B."/>
            <person name="Miyauchi S."/>
            <person name="Viragh M."/>
            <person name="Kuo A."/>
            <person name="Thoen E."/>
            <person name="Andreopoulos B."/>
            <person name="Lu D."/>
            <person name="Skrede I."/>
            <person name="Drula E."/>
            <person name="Henrissat B."/>
            <person name="Morin E."/>
            <person name="Kohler A."/>
            <person name="Barry K."/>
            <person name="LaButti K."/>
            <person name="Morin E."/>
            <person name="Salamov A."/>
            <person name="Lipzen A."/>
            <person name="Mereny Z."/>
            <person name="Hegedus B."/>
            <person name="Baldrian P."/>
            <person name="Stursova M."/>
            <person name="Weitz H."/>
            <person name="Taylor A."/>
            <person name="Grigoriev I.V."/>
            <person name="Nagy L.G."/>
            <person name="Martin F."/>
            <person name="Kauserud H."/>
        </authorList>
    </citation>
    <scope>NUCLEOTIDE SEQUENCE</scope>
    <source>
        <strain evidence="2">CBHHK182m</strain>
    </source>
</reference>
<evidence type="ECO:0000256" key="1">
    <source>
        <dbReference type="SAM" id="MobiDB-lite"/>
    </source>
</evidence>